<dbReference type="SUPFAM" id="SSF47323">
    <property type="entry name" value="Anticodon-binding domain of a subclass of class I aminoacyl-tRNA synthetases"/>
    <property type="match status" value="1"/>
</dbReference>
<evidence type="ECO:0000259" key="11">
    <source>
        <dbReference type="Pfam" id="PF00133"/>
    </source>
</evidence>
<evidence type="ECO:0000256" key="2">
    <source>
        <dbReference type="ARBA" id="ARBA00022490"/>
    </source>
</evidence>
<dbReference type="KEGG" id="ptc:phytr_6010"/>
<dbReference type="GO" id="GO:0002161">
    <property type="term" value="F:aminoacyl-tRNA deacylase activity"/>
    <property type="evidence" value="ECO:0007669"/>
    <property type="project" value="InterPro"/>
</dbReference>
<evidence type="ECO:0000256" key="1">
    <source>
        <dbReference type="ARBA" id="ARBA00005594"/>
    </source>
</evidence>
<reference evidence="15 16" key="1">
    <citation type="submission" date="2018-03" db="EMBL/GenBank/DDBJ databases">
        <title>A gene transfer event suggests a long-term partnership between eustigmatophyte algae and a novel lineage of endosymbiotic bacteria.</title>
        <authorList>
            <person name="Yurchenko T."/>
            <person name="Sevcikova T."/>
            <person name="Pribyl P."/>
            <person name="El Karkouri K."/>
            <person name="Klimes V."/>
            <person name="Amaral R."/>
            <person name="Zbrankova V."/>
            <person name="Kim E."/>
            <person name="Raoult D."/>
            <person name="Santos L.M.A."/>
            <person name="Elias M."/>
        </authorList>
    </citation>
    <scope>NUCLEOTIDE SEQUENCE [LARGE SCALE GENOMIC DNA]</scope>
    <source>
        <strain evidence="15">CCALA 838</strain>
    </source>
</reference>
<dbReference type="FunFam" id="1.10.730.10:FF:000002">
    <property type="entry name" value="Leucine--tRNA ligase"/>
    <property type="match status" value="1"/>
</dbReference>
<dbReference type="PANTHER" id="PTHR43740:SF2">
    <property type="entry name" value="LEUCINE--TRNA LIGASE, MITOCHONDRIAL"/>
    <property type="match status" value="1"/>
</dbReference>
<evidence type="ECO:0000256" key="8">
    <source>
        <dbReference type="ARBA" id="ARBA00047469"/>
    </source>
</evidence>
<feature type="binding site" evidence="9">
    <location>
        <position position="604"/>
    </location>
    <ligand>
        <name>ATP</name>
        <dbReference type="ChEBI" id="CHEBI:30616"/>
    </ligand>
</feature>
<dbReference type="Pfam" id="PF09334">
    <property type="entry name" value="tRNA-synt_1g"/>
    <property type="match status" value="1"/>
</dbReference>
<dbReference type="HAMAP" id="MF_00049_B">
    <property type="entry name" value="Leu_tRNA_synth_B"/>
    <property type="match status" value="1"/>
</dbReference>
<dbReference type="Gene3D" id="3.40.50.620">
    <property type="entry name" value="HUPs"/>
    <property type="match status" value="2"/>
</dbReference>
<dbReference type="InterPro" id="IPR013155">
    <property type="entry name" value="M/V/L/I-tRNA-synth_anticd-bd"/>
</dbReference>
<dbReference type="PRINTS" id="PR00985">
    <property type="entry name" value="TRNASYNTHLEU"/>
</dbReference>
<dbReference type="GO" id="GO:0005737">
    <property type="term" value="C:cytoplasm"/>
    <property type="evidence" value="ECO:0007669"/>
    <property type="project" value="UniProtKB-SubCell"/>
</dbReference>
<dbReference type="FunFam" id="3.40.50.620:FF:000056">
    <property type="entry name" value="Leucine--tRNA ligase"/>
    <property type="match status" value="1"/>
</dbReference>
<feature type="domain" description="Aminoacyl-tRNA synthetase class Ia" evidence="11">
    <location>
        <begin position="401"/>
        <end position="562"/>
    </location>
</feature>
<dbReference type="Pfam" id="PF08264">
    <property type="entry name" value="Anticodon_1"/>
    <property type="match status" value="1"/>
</dbReference>
<feature type="domain" description="Aminoacyl-tRNA synthetase class Ia" evidence="11">
    <location>
        <begin position="600"/>
        <end position="641"/>
    </location>
</feature>
<gene>
    <name evidence="9" type="primary">leuS</name>
    <name evidence="15" type="ORF">phytr_6010</name>
</gene>
<evidence type="ECO:0000313" key="15">
    <source>
        <dbReference type="EMBL" id="AVP87542.1"/>
    </source>
</evidence>
<dbReference type="InterPro" id="IPR009080">
    <property type="entry name" value="tRNAsynth_Ia_anticodon-bd"/>
</dbReference>
<proteinExistence type="inferred from homology"/>
<dbReference type="CDD" id="cd00812">
    <property type="entry name" value="LeuRS_core"/>
    <property type="match status" value="1"/>
</dbReference>
<dbReference type="GO" id="GO:0005524">
    <property type="term" value="F:ATP binding"/>
    <property type="evidence" value="ECO:0007669"/>
    <property type="project" value="UniProtKB-UniRule"/>
</dbReference>
<evidence type="ECO:0000259" key="14">
    <source>
        <dbReference type="Pfam" id="PF13603"/>
    </source>
</evidence>
<evidence type="ECO:0000313" key="16">
    <source>
        <dbReference type="Proteomes" id="UP000241762"/>
    </source>
</evidence>
<keyword evidence="4 9" id="KW-0547">Nucleotide-binding</keyword>
<dbReference type="InterPro" id="IPR025709">
    <property type="entry name" value="Leu_tRNA-synth_edit"/>
</dbReference>
<feature type="short sequence motif" description="'KMSKS' region" evidence="9">
    <location>
        <begin position="601"/>
        <end position="605"/>
    </location>
</feature>
<dbReference type="CDD" id="cd07958">
    <property type="entry name" value="Anticodon_Ia_Leu_BEm"/>
    <property type="match status" value="1"/>
</dbReference>
<evidence type="ECO:0000256" key="6">
    <source>
        <dbReference type="ARBA" id="ARBA00022917"/>
    </source>
</evidence>
<dbReference type="AlphaFoldDB" id="A0A2P1P8E6"/>
<dbReference type="InterPro" id="IPR014729">
    <property type="entry name" value="Rossmann-like_a/b/a_fold"/>
</dbReference>
<dbReference type="InterPro" id="IPR009008">
    <property type="entry name" value="Val/Leu/Ile-tRNA-synth_edit"/>
</dbReference>
<dbReference type="InterPro" id="IPR002300">
    <property type="entry name" value="aa-tRNA-synth_Ia"/>
</dbReference>
<dbReference type="InterPro" id="IPR015413">
    <property type="entry name" value="Methionyl/Leucyl_tRNA_Synth"/>
</dbReference>
<dbReference type="Gene3D" id="1.10.730.10">
    <property type="entry name" value="Isoleucyl-tRNA Synthetase, Domain 1"/>
    <property type="match status" value="1"/>
</dbReference>
<dbReference type="GO" id="GO:0004823">
    <property type="term" value="F:leucine-tRNA ligase activity"/>
    <property type="evidence" value="ECO:0007669"/>
    <property type="project" value="UniProtKB-UniRule"/>
</dbReference>
<keyword evidence="6 9" id="KW-0648">Protein biosynthesis</keyword>
<keyword evidence="5 9" id="KW-0067">ATP-binding</keyword>
<dbReference type="FunFam" id="3.40.50.620:FF:000003">
    <property type="entry name" value="Leucine--tRNA ligase"/>
    <property type="match status" value="1"/>
</dbReference>
<feature type="short sequence motif" description="'HIGH' region" evidence="9">
    <location>
        <begin position="39"/>
        <end position="49"/>
    </location>
</feature>
<dbReference type="OrthoDB" id="9810365at2"/>
<dbReference type="Proteomes" id="UP000241762">
    <property type="component" value="Chromosome"/>
</dbReference>
<accession>A0A2P1P8E6</accession>
<dbReference type="EC" id="6.1.1.4" evidence="9"/>
<dbReference type="EMBL" id="CP027845">
    <property type="protein sequence ID" value="AVP87542.1"/>
    <property type="molecule type" value="Genomic_DNA"/>
</dbReference>
<dbReference type="Gene3D" id="2.20.28.290">
    <property type="match status" value="1"/>
</dbReference>
<evidence type="ECO:0000256" key="7">
    <source>
        <dbReference type="ARBA" id="ARBA00023146"/>
    </source>
</evidence>
<dbReference type="NCBIfam" id="TIGR00396">
    <property type="entry name" value="leuS_bact"/>
    <property type="match status" value="1"/>
</dbReference>
<evidence type="ECO:0000259" key="13">
    <source>
        <dbReference type="Pfam" id="PF09334"/>
    </source>
</evidence>
<evidence type="ECO:0000256" key="5">
    <source>
        <dbReference type="ARBA" id="ARBA00022840"/>
    </source>
</evidence>
<comment type="similarity">
    <text evidence="1 9 10">Belongs to the class-I aminoacyl-tRNA synthetase family.</text>
</comment>
<dbReference type="SUPFAM" id="SSF50677">
    <property type="entry name" value="ValRS/IleRS/LeuRS editing domain"/>
    <property type="match status" value="1"/>
</dbReference>
<dbReference type="Pfam" id="PF00133">
    <property type="entry name" value="tRNA-synt_1"/>
    <property type="match status" value="2"/>
</dbReference>
<feature type="domain" description="Leucyl-tRNA synthetase editing" evidence="14">
    <location>
        <begin position="217"/>
        <end position="393"/>
    </location>
</feature>
<dbReference type="Gene3D" id="3.10.20.590">
    <property type="match status" value="1"/>
</dbReference>
<comment type="subcellular location">
    <subcellularLocation>
        <location evidence="9">Cytoplasm</location>
    </subcellularLocation>
</comment>
<dbReference type="PROSITE" id="PS00178">
    <property type="entry name" value="AA_TRNA_LIGASE_I"/>
    <property type="match status" value="1"/>
</dbReference>
<evidence type="ECO:0000256" key="3">
    <source>
        <dbReference type="ARBA" id="ARBA00022598"/>
    </source>
</evidence>
<protein>
    <recommendedName>
        <fullName evidence="9">Leucine--tRNA ligase</fullName>
        <ecNumber evidence="9">6.1.1.4</ecNumber>
    </recommendedName>
    <alternativeName>
        <fullName evidence="9">Leucyl-tRNA synthetase</fullName>
        <shortName evidence="9">LeuRS</shortName>
    </alternativeName>
</protein>
<dbReference type="GO" id="GO:0006429">
    <property type="term" value="P:leucyl-tRNA aminoacylation"/>
    <property type="evidence" value="ECO:0007669"/>
    <property type="project" value="UniProtKB-UniRule"/>
</dbReference>
<feature type="domain" description="Methionyl/Valyl/Leucyl/Isoleucyl-tRNA synthetase anticodon-binding" evidence="12">
    <location>
        <begin position="677"/>
        <end position="800"/>
    </location>
</feature>
<name>A0A2P1P8E6_9RICK</name>
<feature type="domain" description="Methionyl/Leucyl tRNA synthetase" evidence="13">
    <location>
        <begin position="34"/>
        <end position="168"/>
    </location>
</feature>
<evidence type="ECO:0000256" key="9">
    <source>
        <dbReference type="HAMAP-Rule" id="MF_00049"/>
    </source>
</evidence>
<dbReference type="Pfam" id="PF13603">
    <property type="entry name" value="tRNA-synt_1_2"/>
    <property type="match status" value="1"/>
</dbReference>
<evidence type="ECO:0000256" key="10">
    <source>
        <dbReference type="RuleBase" id="RU363035"/>
    </source>
</evidence>
<dbReference type="PANTHER" id="PTHR43740">
    <property type="entry name" value="LEUCYL-TRNA SYNTHETASE"/>
    <property type="match status" value="1"/>
</dbReference>
<organism evidence="15 16">
    <name type="scientific">Candidatus Phycorickettsia trachydisci</name>
    <dbReference type="NCBI Taxonomy" id="2115978"/>
    <lineage>
        <taxon>Bacteria</taxon>
        <taxon>Pseudomonadati</taxon>
        <taxon>Pseudomonadota</taxon>
        <taxon>Alphaproteobacteria</taxon>
        <taxon>Rickettsiales</taxon>
        <taxon>Rickettsiaceae</taxon>
        <taxon>Candidatus Phycorickettsia</taxon>
    </lineage>
</organism>
<keyword evidence="3 9" id="KW-0436">Ligase</keyword>
<dbReference type="SUPFAM" id="SSF52374">
    <property type="entry name" value="Nucleotidylyl transferase"/>
    <property type="match status" value="1"/>
</dbReference>
<keyword evidence="16" id="KW-1185">Reference proteome</keyword>
<evidence type="ECO:0000259" key="12">
    <source>
        <dbReference type="Pfam" id="PF08264"/>
    </source>
</evidence>
<comment type="catalytic activity">
    <reaction evidence="8 9">
        <text>tRNA(Leu) + L-leucine + ATP = L-leucyl-tRNA(Leu) + AMP + diphosphate</text>
        <dbReference type="Rhea" id="RHEA:11688"/>
        <dbReference type="Rhea" id="RHEA-COMP:9613"/>
        <dbReference type="Rhea" id="RHEA-COMP:9622"/>
        <dbReference type="ChEBI" id="CHEBI:30616"/>
        <dbReference type="ChEBI" id="CHEBI:33019"/>
        <dbReference type="ChEBI" id="CHEBI:57427"/>
        <dbReference type="ChEBI" id="CHEBI:78442"/>
        <dbReference type="ChEBI" id="CHEBI:78494"/>
        <dbReference type="ChEBI" id="CHEBI:456215"/>
        <dbReference type="EC" id="6.1.1.4"/>
    </reaction>
</comment>
<evidence type="ECO:0000256" key="4">
    <source>
        <dbReference type="ARBA" id="ARBA00022741"/>
    </source>
</evidence>
<dbReference type="InterPro" id="IPR002302">
    <property type="entry name" value="Leu-tRNA-ligase"/>
</dbReference>
<sequence>MIAKDIEKKWQEAWEKDLCFNVKEYDKQKPKYYVLEMFPYPSGKIHVGHLRNYTIGDVIARHKRSQGYNVLYPFGWDAFGLPAENAAIKEKVHPAVWTYQNIEYMKQQLKKIGLSYDWSREFATCDPDYYKHEQKFFIELFKKGLAYRKESVVNWDPVDHTVLANEQVIDGKGWRSGAPVERKNLTQWFLKITDYAEELLSDLKDLDWPENVKIMQENWIGKSEGATVKFEIQGSNQEIEIFTTKPHTLFGASFLALSYAHPILRDLKDPKILAFIEKAKKYDDRSDQTKEGIDTGLKVIHPLKPDETLPIWIANFVLADYGSGALFGCPAHDERDHEFALTYNLPIIQVIDNEKEEINISKSAYTGEGTMINSEFLDGLDSLQAKGKVIEHLAKQGKAKKEVFYKLRDWGISRQRFWGCPIPIIHCEKCGILPVEEKDLPVVLPKDADVTGRGNALDTHQTWKHTACYKCKGPATRETDTFDTFFESSWYFARYCNSHAQGMTDREACDYWMPVDQYIGGIEHAILHLLYARFFTKAMNEQGYVGVREPFTSLLTQGMVLHHTYKDEDNQWIYPDMVVNVDGVLKDKSTGKQVFKGALEKMSKSKKNVVDLDSILEEYGADVIRLFVMSDSPPEKEIEWSTNGIKGCQRFIKKMIDFSDQLAAIGKDKLVAGDESKKVLSLMHLTIKTFTEDLAELKFNKAIARVRELYNYVSDLFYKNILVPEIKDAFEIVIRLINPITPHVTEEIWSTLGKTSILAKTPWPEYEEVYLIQEQVTLSVQMNGKLKGTIQIAVGSSEDIIKEEALKLVQKDLATKSLKKAIIVPNRTVNLVVA</sequence>
<keyword evidence="2 9" id="KW-0963">Cytoplasm</keyword>
<dbReference type="RefSeq" id="WP_106874401.1">
    <property type="nucleotide sequence ID" value="NZ_CP027845.1"/>
</dbReference>
<keyword evidence="7 9" id="KW-0030">Aminoacyl-tRNA synthetase</keyword>
<dbReference type="InterPro" id="IPR001412">
    <property type="entry name" value="aa-tRNA-synth_I_CS"/>
</dbReference>